<reference evidence="3" key="1">
    <citation type="journal article" date="2019" name="Int. J. Syst. Evol. Microbiol.">
        <title>The Global Catalogue of Microorganisms (GCM) 10K type strain sequencing project: providing services to taxonomists for standard genome sequencing and annotation.</title>
        <authorList>
            <consortium name="The Broad Institute Genomics Platform"/>
            <consortium name="The Broad Institute Genome Sequencing Center for Infectious Disease"/>
            <person name="Wu L."/>
            <person name="Ma J."/>
        </authorList>
    </citation>
    <scope>NUCLEOTIDE SEQUENCE [LARGE SCALE GENOMIC DNA]</scope>
    <source>
        <strain evidence="3">JCM 18657</strain>
    </source>
</reference>
<protein>
    <submittedName>
        <fullName evidence="2">Small acid-soluble spore protein P</fullName>
    </submittedName>
</protein>
<evidence type="ECO:0000313" key="2">
    <source>
        <dbReference type="EMBL" id="MFC7751131.1"/>
    </source>
</evidence>
<dbReference type="Proteomes" id="UP001596528">
    <property type="component" value="Unassembled WGS sequence"/>
</dbReference>
<comment type="caution">
    <text evidence="2">The sequence shown here is derived from an EMBL/GenBank/DDBJ whole genome shotgun (WGS) entry which is preliminary data.</text>
</comment>
<evidence type="ECO:0000313" key="3">
    <source>
        <dbReference type="Proteomes" id="UP001596528"/>
    </source>
</evidence>
<dbReference type="RefSeq" id="WP_138789859.1">
    <property type="nucleotide sequence ID" value="NZ_JBHTGQ010000039.1"/>
</dbReference>
<keyword evidence="3" id="KW-1185">Reference proteome</keyword>
<sequence>MSKPDSVAVNPPGGQGAGEQSGHGVQEPNSGSKTVKNHSHSRANKGEGR</sequence>
<proteinExistence type="predicted"/>
<accession>A0ABW2V8M3</accession>
<feature type="region of interest" description="Disordered" evidence="1">
    <location>
        <begin position="1"/>
        <end position="49"/>
    </location>
</feature>
<organism evidence="2 3">
    <name type="scientific">Paenibacillus thermoaerophilus</name>
    <dbReference type="NCBI Taxonomy" id="1215385"/>
    <lineage>
        <taxon>Bacteria</taxon>
        <taxon>Bacillati</taxon>
        <taxon>Bacillota</taxon>
        <taxon>Bacilli</taxon>
        <taxon>Bacillales</taxon>
        <taxon>Paenibacillaceae</taxon>
        <taxon>Paenibacillus</taxon>
    </lineage>
</organism>
<dbReference type="EMBL" id="JBHTGQ010000039">
    <property type="protein sequence ID" value="MFC7751131.1"/>
    <property type="molecule type" value="Genomic_DNA"/>
</dbReference>
<evidence type="ECO:0000256" key="1">
    <source>
        <dbReference type="SAM" id="MobiDB-lite"/>
    </source>
</evidence>
<gene>
    <name evidence="2" type="ORF">ACFQWB_14515</name>
</gene>
<name>A0ABW2V8M3_9BACL</name>